<feature type="signal peptide" evidence="1">
    <location>
        <begin position="1"/>
        <end position="24"/>
    </location>
</feature>
<keyword evidence="1" id="KW-0732">Signal</keyword>
<protein>
    <submittedName>
        <fullName evidence="2">Uncharacterized protein</fullName>
    </submittedName>
</protein>
<gene>
    <name evidence="2" type="ORF">AA23TX_00125</name>
</gene>
<evidence type="ECO:0000313" key="3">
    <source>
        <dbReference type="Proteomes" id="UP000399805"/>
    </source>
</evidence>
<dbReference type="AlphaFoldDB" id="A0A6I8LCZ7"/>
<feature type="chain" id="PRO_5026335929" evidence="1">
    <location>
        <begin position="25"/>
        <end position="197"/>
    </location>
</feature>
<sequence>MKWGTRVTALAAATVVAGVGFAGAAEAIGPPVYTKYDVNGTTHVAKPNANVTLGPGIAELYTDIGPYSFSGTITLPPVTITRTVPGVGTVSGKLTLGPGAVTGQAFGGFTATAKWPVKVSDVTVNGKPHDVGPACGTAEPVTTELTSTDWQLDKGGHLTSTYTIGDFANCGSATAFVNAAVPGPGNTLALALTWPKA</sequence>
<accession>A0A6I8LCZ7</accession>
<dbReference type="EMBL" id="CABVGP010000001">
    <property type="protein sequence ID" value="VVJ15100.1"/>
    <property type="molecule type" value="Genomic_DNA"/>
</dbReference>
<reference evidence="2 3" key="1">
    <citation type="submission" date="2019-09" db="EMBL/GenBank/DDBJ databases">
        <authorList>
            <person name="Leyn A S."/>
        </authorList>
    </citation>
    <scope>NUCLEOTIDE SEQUENCE [LARGE SCALE GENOMIC DNA]</scope>
    <source>
        <strain evidence="2">AA231_1</strain>
    </source>
</reference>
<name>A0A6I8LCZ7_9PSEU</name>
<evidence type="ECO:0000313" key="2">
    <source>
        <dbReference type="EMBL" id="VVJ15100.1"/>
    </source>
</evidence>
<dbReference type="RefSeq" id="WP_230862287.1">
    <property type="nucleotide sequence ID" value="NZ_CABVGP010000001.1"/>
</dbReference>
<organism evidence="2 3">
    <name type="scientific">Amycolatopsis camponoti</name>
    <dbReference type="NCBI Taxonomy" id="2606593"/>
    <lineage>
        <taxon>Bacteria</taxon>
        <taxon>Bacillati</taxon>
        <taxon>Actinomycetota</taxon>
        <taxon>Actinomycetes</taxon>
        <taxon>Pseudonocardiales</taxon>
        <taxon>Pseudonocardiaceae</taxon>
        <taxon>Amycolatopsis</taxon>
    </lineage>
</organism>
<keyword evidence="3" id="KW-1185">Reference proteome</keyword>
<evidence type="ECO:0000256" key="1">
    <source>
        <dbReference type="SAM" id="SignalP"/>
    </source>
</evidence>
<dbReference type="Proteomes" id="UP000399805">
    <property type="component" value="Unassembled WGS sequence"/>
</dbReference>
<proteinExistence type="predicted"/>